<evidence type="ECO:0000259" key="1">
    <source>
        <dbReference type="Pfam" id="PF02698"/>
    </source>
</evidence>
<accession>A0A7T0KND7</accession>
<dbReference type="GO" id="GO:0005886">
    <property type="term" value="C:plasma membrane"/>
    <property type="evidence" value="ECO:0007669"/>
    <property type="project" value="TreeGrafter"/>
</dbReference>
<reference evidence="2 3" key="1">
    <citation type="submission" date="2020-11" db="EMBL/GenBank/DDBJ databases">
        <title>Corynebacterium sp. MC1420.</title>
        <authorList>
            <person name="Zhou J."/>
        </authorList>
    </citation>
    <scope>NUCLEOTIDE SEQUENCE [LARGE SCALE GENOMIC DNA]</scope>
    <source>
        <strain evidence="2 3">MC1420</strain>
    </source>
</reference>
<keyword evidence="3" id="KW-1185">Reference proteome</keyword>
<dbReference type="RefSeq" id="WP_165004922.1">
    <property type="nucleotide sequence ID" value="NZ_CP064955.1"/>
</dbReference>
<dbReference type="InterPro" id="IPR014729">
    <property type="entry name" value="Rossmann-like_a/b/a_fold"/>
</dbReference>
<feature type="domain" description="DUF218" evidence="1">
    <location>
        <begin position="6"/>
        <end position="135"/>
    </location>
</feature>
<dbReference type="EMBL" id="CP064955">
    <property type="protein sequence ID" value="QPK83684.1"/>
    <property type="molecule type" value="Genomic_DNA"/>
</dbReference>
<dbReference type="PANTHER" id="PTHR30336">
    <property type="entry name" value="INNER MEMBRANE PROTEIN, PROBABLE PERMEASE"/>
    <property type="match status" value="1"/>
</dbReference>
<dbReference type="AlphaFoldDB" id="A0A7T0KND7"/>
<dbReference type="CDD" id="cd06259">
    <property type="entry name" value="YdcF-like"/>
    <property type="match status" value="1"/>
</dbReference>
<dbReference type="Gene3D" id="3.40.50.620">
    <property type="entry name" value="HUPs"/>
    <property type="match status" value="1"/>
</dbReference>
<dbReference type="KEGG" id="cqn:G7Y29_02435"/>
<dbReference type="InterPro" id="IPR051599">
    <property type="entry name" value="Cell_Envelope_Assoc"/>
</dbReference>
<evidence type="ECO:0000313" key="2">
    <source>
        <dbReference type="EMBL" id="QPK83684.1"/>
    </source>
</evidence>
<organism evidence="2 3">
    <name type="scientific">Corynebacterium qintianiae</name>
    <dbReference type="NCBI Taxonomy" id="2709392"/>
    <lineage>
        <taxon>Bacteria</taxon>
        <taxon>Bacillati</taxon>
        <taxon>Actinomycetota</taxon>
        <taxon>Actinomycetes</taxon>
        <taxon>Mycobacteriales</taxon>
        <taxon>Corynebacteriaceae</taxon>
        <taxon>Corynebacterium</taxon>
    </lineage>
</organism>
<dbReference type="PANTHER" id="PTHR30336:SF20">
    <property type="entry name" value="DUF218 DOMAIN-CONTAINING PROTEIN"/>
    <property type="match status" value="1"/>
</dbReference>
<evidence type="ECO:0000313" key="3">
    <source>
        <dbReference type="Proteomes" id="UP000594586"/>
    </source>
</evidence>
<sequence length="157" mass="16955">MTKAPIVVLGARVIDGRPSRMLEARLSAALGLFHDDPGRPVVVSGFGEADVMADWLAAHGVPRGAITLERAARSTNENLENSRALFPSAARLIVVTNGFHVLRTKVWAWHLGIPVTVVAAETPASSRVRNYAREVVALPHSVARVAWRRLVRGLGGR</sequence>
<protein>
    <submittedName>
        <fullName evidence="2">YdcF family protein</fullName>
    </submittedName>
</protein>
<name>A0A7T0KND7_9CORY</name>
<dbReference type="Pfam" id="PF02698">
    <property type="entry name" value="DUF218"/>
    <property type="match status" value="1"/>
</dbReference>
<dbReference type="InterPro" id="IPR003848">
    <property type="entry name" value="DUF218"/>
</dbReference>
<dbReference type="Proteomes" id="UP000594586">
    <property type="component" value="Chromosome"/>
</dbReference>
<gene>
    <name evidence="2" type="ORF">G7Y29_02435</name>
</gene>
<proteinExistence type="predicted"/>